<protein>
    <recommendedName>
        <fullName evidence="5">Alginate biosynthesis protein AlgP</fullName>
    </recommendedName>
</protein>
<keyword evidence="1" id="KW-0175">Coiled coil</keyword>
<feature type="compositionally biased region" description="Low complexity" evidence="2">
    <location>
        <begin position="312"/>
        <end position="325"/>
    </location>
</feature>
<evidence type="ECO:0000313" key="3">
    <source>
        <dbReference type="EMBL" id="GGK20846.1"/>
    </source>
</evidence>
<feature type="region of interest" description="Disordered" evidence="2">
    <location>
        <begin position="110"/>
        <end position="144"/>
    </location>
</feature>
<keyword evidence="4" id="KW-1185">Reference proteome</keyword>
<accession>A0ABQ2EQH5</accession>
<sequence length="375" mass="39500">MNKEMNTGVSNRSLMLLGALAALTLNRDARTRLVGGTRHAWEGAHVALDETVKPALGTAASQAQDLAQAAAQRSASTLGTIREEGPGRAQAMLHTAVEAAGHLAHTMQERAGHLAEDAGQKTKKHRRQAGRALKSTGKDLGQSLQGAKETGLGVLAGVQEGVQHLFHDAGDDVAAGRRQAQRRLAQARQEAEQELRRSGRKWKEAKLERAVNKRIAPLHKQTRRELARLDKEAMKQYKASSGHGGVGSTLTSVALVGTGIAVLARVPSVRQSILRAVESVNPEVAESLKRASRNARDVIGSAWLDSIEENKQTPAPGAAAATQAGTTGGTWGASVEPGSPAAARTQAEQAQEKAVNRSAAEGGSDEKRSGTNNTN</sequence>
<dbReference type="Proteomes" id="UP000647587">
    <property type="component" value="Unassembled WGS sequence"/>
</dbReference>
<evidence type="ECO:0008006" key="5">
    <source>
        <dbReference type="Google" id="ProtNLM"/>
    </source>
</evidence>
<feature type="coiled-coil region" evidence="1">
    <location>
        <begin position="177"/>
        <end position="208"/>
    </location>
</feature>
<comment type="caution">
    <text evidence="3">The sequence shown here is derived from an EMBL/GenBank/DDBJ whole genome shotgun (WGS) entry which is preliminary data.</text>
</comment>
<gene>
    <name evidence="3" type="ORF">GCM10008955_12850</name>
</gene>
<feature type="compositionally biased region" description="Basic and acidic residues" evidence="2">
    <location>
        <begin position="110"/>
        <end position="120"/>
    </location>
</feature>
<name>A0ABQ2EQH5_9DEIO</name>
<dbReference type="RefSeq" id="WP_189005627.1">
    <property type="nucleotide sequence ID" value="NZ_BMPP01000004.1"/>
</dbReference>
<evidence type="ECO:0000256" key="1">
    <source>
        <dbReference type="SAM" id="Coils"/>
    </source>
</evidence>
<proteinExistence type="predicted"/>
<feature type="region of interest" description="Disordered" evidence="2">
    <location>
        <begin position="312"/>
        <end position="375"/>
    </location>
</feature>
<organism evidence="3 4">
    <name type="scientific">Deinococcus malanensis</name>
    <dbReference type="NCBI Taxonomy" id="1706855"/>
    <lineage>
        <taxon>Bacteria</taxon>
        <taxon>Thermotogati</taxon>
        <taxon>Deinococcota</taxon>
        <taxon>Deinococci</taxon>
        <taxon>Deinococcales</taxon>
        <taxon>Deinococcaceae</taxon>
        <taxon>Deinococcus</taxon>
    </lineage>
</organism>
<evidence type="ECO:0000313" key="4">
    <source>
        <dbReference type="Proteomes" id="UP000647587"/>
    </source>
</evidence>
<reference evidence="4" key="1">
    <citation type="journal article" date="2019" name="Int. J. Syst. Evol. Microbiol.">
        <title>The Global Catalogue of Microorganisms (GCM) 10K type strain sequencing project: providing services to taxonomists for standard genome sequencing and annotation.</title>
        <authorList>
            <consortium name="The Broad Institute Genomics Platform"/>
            <consortium name="The Broad Institute Genome Sequencing Center for Infectious Disease"/>
            <person name="Wu L."/>
            <person name="Ma J."/>
        </authorList>
    </citation>
    <scope>NUCLEOTIDE SEQUENCE [LARGE SCALE GENOMIC DNA]</scope>
    <source>
        <strain evidence="4">JCM 30331</strain>
    </source>
</reference>
<dbReference type="EMBL" id="BMPP01000004">
    <property type="protein sequence ID" value="GGK20846.1"/>
    <property type="molecule type" value="Genomic_DNA"/>
</dbReference>
<evidence type="ECO:0000256" key="2">
    <source>
        <dbReference type="SAM" id="MobiDB-lite"/>
    </source>
</evidence>